<accession>A0AAD2G8W3</accession>
<name>A0AAD2G8W3_9STRA</name>
<evidence type="ECO:0000256" key="1">
    <source>
        <dbReference type="SAM" id="MobiDB-lite"/>
    </source>
</evidence>
<dbReference type="EMBL" id="CAKOGP040002264">
    <property type="protein sequence ID" value="CAJ1966203.1"/>
    <property type="molecule type" value="Genomic_DNA"/>
</dbReference>
<keyword evidence="3" id="KW-1185">Reference proteome</keyword>
<protein>
    <submittedName>
        <fullName evidence="2">Uncharacterized protein</fullName>
    </submittedName>
</protein>
<dbReference type="Proteomes" id="UP001295423">
    <property type="component" value="Unassembled WGS sequence"/>
</dbReference>
<evidence type="ECO:0000313" key="3">
    <source>
        <dbReference type="Proteomes" id="UP001295423"/>
    </source>
</evidence>
<sequence length="279" mass="32106">MSSLPAGVQRWTTKHVMGMCGVGKFKVRWGSADSAGCPCCGEFEDHLHVPRCMAPLTSAEWDRRTATLDQWLDAQVTDPAIKHAILHLFQGVCDLLLPCSRLVPVRLRRAFLSQQHIGYQGLLEGRLSVQLAALQEQYLQSRWSQRSPTLWVSRLSHQLILLGFYMWEHRNLVQHSEDNGQLRERSRLVNDGIHSQFDMGPTDLPKVVQRMLAVKHGTVLNKPLVDREEWLKLVRMERKAYRRALAPQRRILHRFFHPAQAPSPVSRNQRPEITPPRRG</sequence>
<proteinExistence type="predicted"/>
<gene>
    <name evidence="2" type="ORF">CYCCA115_LOCUS21786</name>
</gene>
<organism evidence="2 3">
    <name type="scientific">Cylindrotheca closterium</name>
    <dbReference type="NCBI Taxonomy" id="2856"/>
    <lineage>
        <taxon>Eukaryota</taxon>
        <taxon>Sar</taxon>
        <taxon>Stramenopiles</taxon>
        <taxon>Ochrophyta</taxon>
        <taxon>Bacillariophyta</taxon>
        <taxon>Bacillariophyceae</taxon>
        <taxon>Bacillariophycidae</taxon>
        <taxon>Bacillariales</taxon>
        <taxon>Bacillariaceae</taxon>
        <taxon>Cylindrotheca</taxon>
    </lineage>
</organism>
<reference evidence="2" key="1">
    <citation type="submission" date="2023-08" db="EMBL/GenBank/DDBJ databases">
        <authorList>
            <person name="Audoor S."/>
            <person name="Bilcke G."/>
        </authorList>
    </citation>
    <scope>NUCLEOTIDE SEQUENCE</scope>
</reference>
<comment type="caution">
    <text evidence="2">The sequence shown here is derived from an EMBL/GenBank/DDBJ whole genome shotgun (WGS) entry which is preliminary data.</text>
</comment>
<evidence type="ECO:0000313" key="2">
    <source>
        <dbReference type="EMBL" id="CAJ1966203.1"/>
    </source>
</evidence>
<feature type="region of interest" description="Disordered" evidence="1">
    <location>
        <begin position="256"/>
        <end position="279"/>
    </location>
</feature>
<dbReference type="AlphaFoldDB" id="A0AAD2G8W3"/>